<dbReference type="AlphaFoldDB" id="F0TFE0"/>
<proteinExistence type="predicted"/>
<evidence type="ECO:0000313" key="1">
    <source>
        <dbReference type="EMBL" id="ADZ07434.1"/>
    </source>
</evidence>
<reference evidence="1 2" key="1">
    <citation type="journal article" date="2011" name="J. Bacteriol.">
        <title>Complete genome sequencing of Lactobacillus acidophilus 30SC, isolated from swine intestine.</title>
        <authorList>
            <person name="Oh S."/>
            <person name="Roh H."/>
            <person name="Ko H.J."/>
            <person name="Kim S."/>
            <person name="Kim K.H."/>
            <person name="Lee S.E."/>
            <person name="Chang I.S."/>
            <person name="Kim S."/>
            <person name="Choi I.G."/>
        </authorList>
    </citation>
    <scope>NUCLEOTIDE SEQUENCE [LARGE SCALE GENOMIC DNA]</scope>
    <source>
        <strain evidence="1 2">30SC</strain>
    </source>
</reference>
<sequence length="328" mass="37465">MLKNNDYWKKREIAEKKWQKQAEKDLQSYNQHIAQMYQSTIDDIDRQIRSDLSIANGKLVTAKGMQEYETLAKDAVKKANLLRQSGHHVTRKDFSKDVNDRLKIYNATMRINRNEMLKSKIGARLVDLGVEQEADLTKKLWNDYIKEKERQAGILGVTTKTDLWTSKEVQEQIAKQIGGANFSKRIWADIDGLKGQLDGLISSAIIRGENPKAMAKWLTGMVSATIGNQRYVAERLARTETARVQFEAQKKSIIDNGYKYVKWIAEGSACKVCREIADKDNGYDEYGVYKAKDMPDIPVHPNCMCSISAYWIENPKNTNINSKSETDN</sequence>
<dbReference type="KEGG" id="lai:LAC30SC_06550"/>
<reference key="2">
    <citation type="submission" date="2011-02" db="EMBL/GenBank/DDBJ databases">
        <authorList>
            <person name="Roh H."/>
            <person name="Ko H.-J."/>
            <person name="Kim S.-H."/>
            <person name="Choi I.-G."/>
            <person name="Oh S."/>
        </authorList>
    </citation>
    <scope>NUCLEOTIDE SEQUENCE</scope>
    <source>
        <strain>30SC</strain>
    </source>
</reference>
<dbReference type="OrthoDB" id="9765386at2"/>
<dbReference type="HOGENOM" id="CLU_017434_3_0_9"/>
<organism evidence="1 2">
    <name type="scientific">Lactobacillus amylovorus</name>
    <dbReference type="NCBI Taxonomy" id="1604"/>
    <lineage>
        <taxon>Bacteria</taxon>
        <taxon>Bacillati</taxon>
        <taxon>Bacillota</taxon>
        <taxon>Bacilli</taxon>
        <taxon>Lactobacillales</taxon>
        <taxon>Lactobacillaceae</taxon>
        <taxon>Lactobacillus</taxon>
    </lineage>
</organism>
<protein>
    <recommendedName>
        <fullName evidence="3">Phage head morphogenesis protein</fullName>
    </recommendedName>
</protein>
<evidence type="ECO:0000313" key="2">
    <source>
        <dbReference type="Proteomes" id="UP000007491"/>
    </source>
</evidence>
<evidence type="ECO:0008006" key="3">
    <source>
        <dbReference type="Google" id="ProtNLM"/>
    </source>
</evidence>
<dbReference type="STRING" id="1604.LAC30SC_06550"/>
<name>F0TFE0_LACAM</name>
<gene>
    <name evidence="1" type="ordered locus">LAC30SC_06550</name>
</gene>
<dbReference type="RefSeq" id="WP_013642058.1">
    <property type="nucleotide sequence ID" value="NC_015214.1"/>
</dbReference>
<accession>F0TFE0</accession>
<dbReference type="Proteomes" id="UP000007491">
    <property type="component" value="Chromosome"/>
</dbReference>
<dbReference type="EMBL" id="CP002559">
    <property type="protein sequence ID" value="ADZ07434.1"/>
    <property type="molecule type" value="Genomic_DNA"/>
</dbReference>